<evidence type="ECO:0000256" key="2">
    <source>
        <dbReference type="ARBA" id="ARBA00022448"/>
    </source>
</evidence>
<dbReference type="Proteomes" id="UP000824065">
    <property type="component" value="Unassembled WGS sequence"/>
</dbReference>
<dbReference type="EMBL" id="DXBJ01000050">
    <property type="protein sequence ID" value="HIZ58379.1"/>
    <property type="molecule type" value="Genomic_DNA"/>
</dbReference>
<evidence type="ECO:0000313" key="6">
    <source>
        <dbReference type="Proteomes" id="UP000824065"/>
    </source>
</evidence>
<reference evidence="5" key="2">
    <citation type="submission" date="2021-04" db="EMBL/GenBank/DDBJ databases">
        <authorList>
            <person name="Gilroy R."/>
        </authorList>
    </citation>
    <scope>NUCLEOTIDE SEQUENCE</scope>
    <source>
        <strain evidence="5">ChiBcec16-3735</strain>
    </source>
</reference>
<dbReference type="InterPro" id="IPR050490">
    <property type="entry name" value="Bact_solute-bd_prot1"/>
</dbReference>
<evidence type="ECO:0000256" key="4">
    <source>
        <dbReference type="SAM" id="SignalP"/>
    </source>
</evidence>
<keyword evidence="2" id="KW-0813">Transport</keyword>
<dbReference type="PROSITE" id="PS51318">
    <property type="entry name" value="TAT"/>
    <property type="match status" value="1"/>
</dbReference>
<dbReference type="GO" id="GO:0055085">
    <property type="term" value="P:transmembrane transport"/>
    <property type="evidence" value="ECO:0007669"/>
    <property type="project" value="InterPro"/>
</dbReference>
<dbReference type="SUPFAM" id="SSF53850">
    <property type="entry name" value="Periplasmic binding protein-like II"/>
    <property type="match status" value="1"/>
</dbReference>
<evidence type="ECO:0000256" key="3">
    <source>
        <dbReference type="ARBA" id="ARBA00022729"/>
    </source>
</evidence>
<comment type="caution">
    <text evidence="5">The sequence shown here is derived from an EMBL/GenBank/DDBJ whole genome shotgun (WGS) entry which is preliminary data.</text>
</comment>
<evidence type="ECO:0000313" key="5">
    <source>
        <dbReference type="EMBL" id="HIZ58379.1"/>
    </source>
</evidence>
<dbReference type="CDD" id="cd13585">
    <property type="entry name" value="PBP2_TMBP_like"/>
    <property type="match status" value="1"/>
</dbReference>
<feature type="signal peptide" evidence="4">
    <location>
        <begin position="1"/>
        <end position="23"/>
    </location>
</feature>
<dbReference type="PROSITE" id="PS01037">
    <property type="entry name" value="SBP_BACTERIAL_1"/>
    <property type="match status" value="1"/>
</dbReference>
<dbReference type="AlphaFoldDB" id="A0A9D2JMZ5"/>
<comment type="similarity">
    <text evidence="1">Belongs to the bacterial solute-binding protein 1 family.</text>
</comment>
<keyword evidence="3 4" id="KW-0732">Signal</keyword>
<name>A0A9D2JMZ5_9FIRM</name>
<dbReference type="InterPro" id="IPR006059">
    <property type="entry name" value="SBP"/>
</dbReference>
<accession>A0A9D2JMZ5</accession>
<dbReference type="Gene3D" id="3.40.190.10">
    <property type="entry name" value="Periplasmic binding protein-like II"/>
    <property type="match status" value="2"/>
</dbReference>
<gene>
    <name evidence="5" type="ORF">H9725_07345</name>
</gene>
<organism evidence="5 6">
    <name type="scientific">Candidatus Faecalibacterium gallistercoris</name>
    <dbReference type="NCBI Taxonomy" id="2838579"/>
    <lineage>
        <taxon>Bacteria</taxon>
        <taxon>Bacillati</taxon>
        <taxon>Bacillota</taxon>
        <taxon>Clostridia</taxon>
        <taxon>Eubacteriales</taxon>
        <taxon>Oscillospiraceae</taxon>
        <taxon>Faecalibacterium</taxon>
    </lineage>
</organism>
<dbReference type="Pfam" id="PF01547">
    <property type="entry name" value="SBP_bac_1"/>
    <property type="match status" value="1"/>
</dbReference>
<reference evidence="5" key="1">
    <citation type="journal article" date="2021" name="PeerJ">
        <title>Extensive microbial diversity within the chicken gut microbiome revealed by metagenomics and culture.</title>
        <authorList>
            <person name="Gilroy R."/>
            <person name="Ravi A."/>
            <person name="Getino M."/>
            <person name="Pursley I."/>
            <person name="Horton D.L."/>
            <person name="Alikhan N.F."/>
            <person name="Baker D."/>
            <person name="Gharbi K."/>
            <person name="Hall N."/>
            <person name="Watson M."/>
            <person name="Adriaenssens E.M."/>
            <person name="Foster-Nyarko E."/>
            <person name="Jarju S."/>
            <person name="Secka A."/>
            <person name="Antonio M."/>
            <person name="Oren A."/>
            <person name="Chaudhuri R.R."/>
            <person name="La Ragione R."/>
            <person name="Hildebrand F."/>
            <person name="Pallen M.J."/>
        </authorList>
    </citation>
    <scope>NUCLEOTIDE SEQUENCE</scope>
    <source>
        <strain evidence="5">ChiBcec16-3735</strain>
    </source>
</reference>
<dbReference type="InterPro" id="IPR006311">
    <property type="entry name" value="TAT_signal"/>
</dbReference>
<dbReference type="InterPro" id="IPR006061">
    <property type="entry name" value="SBP_1_CS"/>
</dbReference>
<protein>
    <submittedName>
        <fullName evidence="5">Sugar ABC transporter substrate-binding protein</fullName>
    </submittedName>
</protein>
<dbReference type="PANTHER" id="PTHR43649">
    <property type="entry name" value="ARABINOSE-BINDING PROTEIN-RELATED"/>
    <property type="match status" value="1"/>
</dbReference>
<sequence length="447" mass="47820">MKKIFRRTFLNVMGAAGAAGALAACGGSSSGSGAAAGGASAAAGGDVTIRITWWGGQSRHEYTQQLLDKYTELNPSVHFQATPSGWDGYFEKLATDTATGGMADIVQMDYMYISTYAKNGSLADLSSYSSDGTLDTSTIDEALLGSGTIDGKLVGIPLASTLLAFIYNPSVLEEAGVEPPRNGWTWDDFKSICLTVKETTGKYGFGGSAFIDTNLLNYWVRQYGVPLFAADNKSLGFDDQQILTDYFQLWKDLIDAGAAPNPDEYEQIATLGNEASPVITGDAAFHQSWDNFANIGANAGNDTLELLVPPVKEAGQAALWYKPGMFFSVAETSEIKEECARFIDWFVNSDEANDIIMGERGTPASSSARDYLVGSGKLRGKQAEMFNFATEAADYCGETPAPDPTGISEINTYFKDIAYSVFYGQATPAEAAAQFYEQANSVLAANN</sequence>
<feature type="chain" id="PRO_5039391854" evidence="4">
    <location>
        <begin position="24"/>
        <end position="447"/>
    </location>
</feature>
<dbReference type="PROSITE" id="PS51257">
    <property type="entry name" value="PROKAR_LIPOPROTEIN"/>
    <property type="match status" value="1"/>
</dbReference>
<dbReference type="PANTHER" id="PTHR43649:SF11">
    <property type="entry name" value="ABC TRANSPORTER SUBSTRATE-BINDING PROTEIN YESO-RELATED"/>
    <property type="match status" value="1"/>
</dbReference>
<evidence type="ECO:0000256" key="1">
    <source>
        <dbReference type="ARBA" id="ARBA00008520"/>
    </source>
</evidence>
<proteinExistence type="inferred from homology"/>